<dbReference type="Proteomes" id="UP000234681">
    <property type="component" value="Chromosome 16"/>
</dbReference>
<gene>
    <name evidence="1" type="ORF">rCG_54676</name>
</gene>
<evidence type="ECO:0000313" key="2">
    <source>
        <dbReference type="Proteomes" id="UP000234681"/>
    </source>
</evidence>
<name>A6KFJ3_RAT</name>
<evidence type="ECO:0000313" key="1">
    <source>
        <dbReference type="EMBL" id="EDL75935.1"/>
    </source>
</evidence>
<dbReference type="EMBL" id="CH474045">
    <property type="protein sequence ID" value="EDL75935.1"/>
    <property type="molecule type" value="Genomic_DNA"/>
</dbReference>
<accession>A6KFJ3</accession>
<organism evidence="1 2">
    <name type="scientific">Rattus norvegicus</name>
    <name type="common">Rat</name>
    <dbReference type="NCBI Taxonomy" id="10116"/>
    <lineage>
        <taxon>Eukaryota</taxon>
        <taxon>Metazoa</taxon>
        <taxon>Chordata</taxon>
        <taxon>Craniata</taxon>
        <taxon>Vertebrata</taxon>
        <taxon>Euteleostomi</taxon>
        <taxon>Mammalia</taxon>
        <taxon>Eutheria</taxon>
        <taxon>Euarchontoglires</taxon>
        <taxon>Glires</taxon>
        <taxon>Rodentia</taxon>
        <taxon>Myomorpha</taxon>
        <taxon>Muroidea</taxon>
        <taxon>Muridae</taxon>
        <taxon>Murinae</taxon>
        <taxon>Rattus</taxon>
    </lineage>
</organism>
<sequence length="16" mass="1864">MNDRLKSCHVDLQSSM</sequence>
<proteinExistence type="predicted"/>
<dbReference type="AlphaFoldDB" id="A6KFJ3"/>
<protein>
    <submittedName>
        <fullName evidence="1">RCG54676</fullName>
    </submittedName>
</protein>
<reference evidence="2" key="1">
    <citation type="submission" date="2005-09" db="EMBL/GenBank/DDBJ databases">
        <authorList>
            <person name="Mural R.J."/>
            <person name="Li P.W."/>
            <person name="Adams M.D."/>
            <person name="Amanatides P.G."/>
            <person name="Baden-Tillson H."/>
            <person name="Barnstead M."/>
            <person name="Chin S.H."/>
            <person name="Dew I."/>
            <person name="Evans C.A."/>
            <person name="Ferriera S."/>
            <person name="Flanigan M."/>
            <person name="Fosler C."/>
            <person name="Glodek A."/>
            <person name="Gu Z."/>
            <person name="Holt R.A."/>
            <person name="Jennings D."/>
            <person name="Kraft C.L."/>
            <person name="Lu F."/>
            <person name="Nguyen T."/>
            <person name="Nusskern D.R."/>
            <person name="Pfannkoch C.M."/>
            <person name="Sitter C."/>
            <person name="Sutton G.G."/>
            <person name="Venter J.C."/>
            <person name="Wang Z."/>
            <person name="Woodage T."/>
            <person name="Zheng X.H."/>
            <person name="Zhong F."/>
        </authorList>
    </citation>
    <scope>NUCLEOTIDE SEQUENCE [LARGE SCALE GENOMIC DNA]</scope>
    <source>
        <strain>BN</strain>
        <strain evidence="2">Sprague-Dawley</strain>
    </source>
</reference>